<reference evidence="3" key="1">
    <citation type="journal article" date="2014" name="Proc. Natl. Acad. Sci. U.S.A.">
        <title>Extensive sampling of basidiomycete genomes demonstrates inadequacy of the white-rot/brown-rot paradigm for wood decay fungi.</title>
        <authorList>
            <person name="Riley R."/>
            <person name="Salamov A.A."/>
            <person name="Brown D.W."/>
            <person name="Nagy L.G."/>
            <person name="Floudas D."/>
            <person name="Held B.W."/>
            <person name="Levasseur A."/>
            <person name="Lombard V."/>
            <person name="Morin E."/>
            <person name="Otillar R."/>
            <person name="Lindquist E.A."/>
            <person name="Sun H."/>
            <person name="LaButti K.M."/>
            <person name="Schmutz J."/>
            <person name="Jabbour D."/>
            <person name="Luo H."/>
            <person name="Baker S.E."/>
            <person name="Pisabarro A.G."/>
            <person name="Walton J.D."/>
            <person name="Blanchette R.A."/>
            <person name="Henrissat B."/>
            <person name="Martin F."/>
            <person name="Cullen D."/>
            <person name="Hibbett D.S."/>
            <person name="Grigoriev I.V."/>
        </authorList>
    </citation>
    <scope>NUCLEOTIDE SEQUENCE [LARGE SCALE GENOMIC DNA]</scope>
    <source>
        <strain evidence="3">MUCL 33604</strain>
    </source>
</reference>
<evidence type="ECO:0000313" key="3">
    <source>
        <dbReference type="Proteomes" id="UP000027265"/>
    </source>
</evidence>
<protein>
    <submittedName>
        <fullName evidence="2">Uncharacterized protein</fullName>
    </submittedName>
</protein>
<dbReference type="HOGENOM" id="CLU_2085165_0_0_1"/>
<gene>
    <name evidence="2" type="ORF">JAAARDRAFT_188472</name>
</gene>
<sequence>MDPAAIDAQLMQLSWSIIDISTCVELAIQALLARAELPPGSMENLRMEQARWHQVYKEFCLFKSSKKPMVPAILLSLEIELQDVNPDLRRVSAGDPRITTHKHHTKQVTEVVEGKEK</sequence>
<name>A0A067QNT5_9AGAM</name>
<dbReference type="AlphaFoldDB" id="A0A067QNT5"/>
<evidence type="ECO:0000313" key="2">
    <source>
        <dbReference type="EMBL" id="KDQ65227.1"/>
    </source>
</evidence>
<accession>A0A067QNT5</accession>
<dbReference type="InParanoid" id="A0A067QNT5"/>
<proteinExistence type="predicted"/>
<dbReference type="EMBL" id="KL197709">
    <property type="protein sequence ID" value="KDQ65227.1"/>
    <property type="molecule type" value="Genomic_DNA"/>
</dbReference>
<keyword evidence="3" id="KW-1185">Reference proteome</keyword>
<evidence type="ECO:0000256" key="1">
    <source>
        <dbReference type="SAM" id="MobiDB-lite"/>
    </source>
</evidence>
<dbReference type="Proteomes" id="UP000027265">
    <property type="component" value="Unassembled WGS sequence"/>
</dbReference>
<feature type="region of interest" description="Disordered" evidence="1">
    <location>
        <begin position="92"/>
        <end position="117"/>
    </location>
</feature>
<organism evidence="2 3">
    <name type="scientific">Jaapia argillacea MUCL 33604</name>
    <dbReference type="NCBI Taxonomy" id="933084"/>
    <lineage>
        <taxon>Eukaryota</taxon>
        <taxon>Fungi</taxon>
        <taxon>Dikarya</taxon>
        <taxon>Basidiomycota</taxon>
        <taxon>Agaricomycotina</taxon>
        <taxon>Agaricomycetes</taxon>
        <taxon>Agaricomycetidae</taxon>
        <taxon>Jaapiales</taxon>
        <taxon>Jaapiaceae</taxon>
        <taxon>Jaapia</taxon>
    </lineage>
</organism>